<dbReference type="GO" id="GO:0019509">
    <property type="term" value="P:L-methionine salvage from methylthioadenosine"/>
    <property type="evidence" value="ECO:0007669"/>
    <property type="project" value="UniProtKB-UniPathway"/>
</dbReference>
<dbReference type="EC" id="3.2.2.9" evidence="2"/>
<dbReference type="PATRIC" id="fig|1125725.3.peg.1321"/>
<evidence type="ECO:0000313" key="7">
    <source>
        <dbReference type="EMBL" id="ERF60677.1"/>
    </source>
</evidence>
<keyword evidence="7" id="KW-0326">Glycosidase</keyword>
<dbReference type="Gene3D" id="3.40.50.1580">
    <property type="entry name" value="Nucleoside phosphorylase domain"/>
    <property type="match status" value="1"/>
</dbReference>
<dbReference type="EMBL" id="AUZJ01000034">
    <property type="protein sequence ID" value="ERF60677.1"/>
    <property type="molecule type" value="Genomic_DNA"/>
</dbReference>
<dbReference type="RefSeq" id="WP_021330265.1">
    <property type="nucleotide sequence ID" value="NZ_AUZJ01000034.1"/>
</dbReference>
<name>U1F9D4_TRESO</name>
<dbReference type="NCBIfam" id="NF004079">
    <property type="entry name" value="PRK05584.1"/>
    <property type="match status" value="1"/>
</dbReference>
<dbReference type="CDD" id="cd09008">
    <property type="entry name" value="MTAN"/>
    <property type="match status" value="1"/>
</dbReference>
<dbReference type="Pfam" id="PF01048">
    <property type="entry name" value="PNP_UDP_1"/>
    <property type="match status" value="1"/>
</dbReference>
<dbReference type="EMBL" id="AVQI01000063">
    <property type="protein sequence ID" value="ERK00928.1"/>
    <property type="molecule type" value="Genomic_DNA"/>
</dbReference>
<feature type="domain" description="Nucleoside phosphorylase" evidence="6">
    <location>
        <begin position="3"/>
        <end position="236"/>
    </location>
</feature>
<evidence type="ECO:0000313" key="9">
    <source>
        <dbReference type="Proteomes" id="UP000016412"/>
    </source>
</evidence>
<dbReference type="InterPro" id="IPR035994">
    <property type="entry name" value="Nucleoside_phosphorylase_sf"/>
</dbReference>
<dbReference type="PANTHER" id="PTHR46832:SF1">
    <property type="entry name" value="5'-METHYLTHIOADENOSINE_S-ADENOSYLHOMOCYSTEINE NUCLEOSIDASE"/>
    <property type="match status" value="1"/>
</dbReference>
<dbReference type="InterPro" id="IPR000845">
    <property type="entry name" value="Nucleoside_phosphorylase_d"/>
</dbReference>
<dbReference type="Proteomes" id="UP000016412">
    <property type="component" value="Unassembled WGS sequence"/>
</dbReference>
<dbReference type="Proteomes" id="UP000016646">
    <property type="component" value="Unassembled WGS sequence"/>
</dbReference>
<evidence type="ECO:0000256" key="3">
    <source>
        <dbReference type="ARBA" id="ARBA00022605"/>
    </source>
</evidence>
<accession>U1F9D4</accession>
<keyword evidence="4 7" id="KW-0378">Hydrolase</keyword>
<comment type="pathway">
    <text evidence="1">Amino-acid biosynthesis; L-methionine biosynthesis via salvage pathway; S-methyl-5-thio-alpha-D-ribose 1-phosphate from S-methyl-5'-thioadenosine (hydrolase route): step 1/2.</text>
</comment>
<dbReference type="NCBIfam" id="TIGR01704">
    <property type="entry name" value="MTA_SAH-Nsdase"/>
    <property type="match status" value="1"/>
</dbReference>
<gene>
    <name evidence="7" type="primary">mtnN</name>
    <name evidence="8" type="ORF">HMPREF0860_2356</name>
    <name evidence="7" type="ORF">HMPREF1325_2071</name>
</gene>
<dbReference type="GO" id="GO:0019284">
    <property type="term" value="P:L-methionine salvage from S-adenosylmethionine"/>
    <property type="evidence" value="ECO:0007669"/>
    <property type="project" value="TreeGrafter"/>
</dbReference>
<sequence>MKKIGIIGAMEVEVQTLASSMTGEDGKGSPQLIKSGHLSFYDGMLSDVRAVVVKSGVGKVNAALCAARLISEFGVTHIVNTGIAGAAASSLGVFDVVVSTDAMYHDVDATLFGYKPCEIPQMDAYCFPADKNLIRAAEKAFAKTDAAKKYTLVKGRVASGDRFIADGKAKRRIKELCNPACIEMEGAAIAHTCYLNDVPFVIIRAMSDTADENGGKAIAFNEKKAAEESAAIVIEMMKLL</sequence>
<dbReference type="GO" id="GO:0005829">
    <property type="term" value="C:cytosol"/>
    <property type="evidence" value="ECO:0007669"/>
    <property type="project" value="TreeGrafter"/>
</dbReference>
<dbReference type="UniPathway" id="UPA00904">
    <property type="reaction ID" value="UER00871"/>
</dbReference>
<dbReference type="eggNOG" id="COG0775">
    <property type="taxonomic scope" value="Bacteria"/>
</dbReference>
<organism evidence="7 9">
    <name type="scientific">Treponema socranskii subsp. socranskii VPI DR56BR1116 = ATCC 35536</name>
    <dbReference type="NCBI Taxonomy" id="1125725"/>
    <lineage>
        <taxon>Bacteria</taxon>
        <taxon>Pseudomonadati</taxon>
        <taxon>Spirochaetota</taxon>
        <taxon>Spirochaetia</taxon>
        <taxon>Spirochaetales</taxon>
        <taxon>Treponemataceae</taxon>
        <taxon>Treponema</taxon>
    </lineage>
</organism>
<dbReference type="STRING" id="1125725.HMPREF1325_2071"/>
<keyword evidence="5" id="KW-0486">Methionine biosynthesis</keyword>
<dbReference type="GO" id="GO:0008782">
    <property type="term" value="F:adenosylhomocysteine nucleosidase activity"/>
    <property type="evidence" value="ECO:0007669"/>
    <property type="project" value="UniProtKB-EC"/>
</dbReference>
<keyword evidence="3" id="KW-0028">Amino-acid biosynthesis</keyword>
<protein>
    <recommendedName>
        <fullName evidence="2">adenosylhomocysteine nucleosidase</fullName>
        <ecNumber evidence="2">3.2.2.9</ecNumber>
    </recommendedName>
</protein>
<dbReference type="GO" id="GO:0008930">
    <property type="term" value="F:methylthioadenosine nucleosidase activity"/>
    <property type="evidence" value="ECO:0007669"/>
    <property type="project" value="InterPro"/>
</dbReference>
<dbReference type="SUPFAM" id="SSF53167">
    <property type="entry name" value="Purine and uridine phosphorylases"/>
    <property type="match status" value="1"/>
</dbReference>
<comment type="caution">
    <text evidence="7">The sequence shown here is derived from an EMBL/GenBank/DDBJ whole genome shotgun (WGS) entry which is preliminary data.</text>
</comment>
<evidence type="ECO:0000256" key="4">
    <source>
        <dbReference type="ARBA" id="ARBA00022801"/>
    </source>
</evidence>
<dbReference type="InterPro" id="IPR010049">
    <property type="entry name" value="MTA_SAH_Nsdase"/>
</dbReference>
<keyword evidence="10" id="KW-1185">Reference proteome</keyword>
<evidence type="ECO:0000256" key="1">
    <source>
        <dbReference type="ARBA" id="ARBA00004945"/>
    </source>
</evidence>
<dbReference type="OrthoDB" id="9792278at2"/>
<dbReference type="GO" id="GO:0009164">
    <property type="term" value="P:nucleoside catabolic process"/>
    <property type="evidence" value="ECO:0007669"/>
    <property type="project" value="InterPro"/>
</dbReference>
<evidence type="ECO:0000256" key="5">
    <source>
        <dbReference type="ARBA" id="ARBA00023167"/>
    </source>
</evidence>
<evidence type="ECO:0000313" key="10">
    <source>
        <dbReference type="Proteomes" id="UP000016646"/>
    </source>
</evidence>
<dbReference type="PANTHER" id="PTHR46832">
    <property type="entry name" value="5'-METHYLTHIOADENOSINE/S-ADENOSYLHOMOCYSTEINE NUCLEOSIDASE"/>
    <property type="match status" value="1"/>
</dbReference>
<evidence type="ECO:0000313" key="8">
    <source>
        <dbReference type="EMBL" id="ERK00928.1"/>
    </source>
</evidence>
<evidence type="ECO:0000259" key="6">
    <source>
        <dbReference type="Pfam" id="PF01048"/>
    </source>
</evidence>
<reference evidence="9 10" key="1">
    <citation type="submission" date="2013-08" db="EMBL/GenBank/DDBJ databases">
        <authorList>
            <person name="Durkin A.S."/>
            <person name="Haft D.R."/>
            <person name="McCorrison J."/>
            <person name="Torralba M."/>
            <person name="Gillis M."/>
            <person name="Haft D.H."/>
            <person name="Methe B."/>
            <person name="Sutton G."/>
            <person name="Nelson K.E."/>
        </authorList>
    </citation>
    <scope>NUCLEOTIDE SEQUENCE [LARGE SCALE GENOMIC DNA]</scope>
    <source>
        <strain evidence="8 10">ATCC 35536</strain>
        <strain evidence="7 9">VPI DR56BR1116</strain>
    </source>
</reference>
<proteinExistence type="predicted"/>
<evidence type="ECO:0000256" key="2">
    <source>
        <dbReference type="ARBA" id="ARBA00011974"/>
    </source>
</evidence>
<dbReference type="AlphaFoldDB" id="U1F9D4"/>